<gene>
    <name evidence="2" type="ORF">BGW36DRAFT_362928</name>
</gene>
<dbReference type="Proteomes" id="UP001201262">
    <property type="component" value="Unassembled WGS sequence"/>
</dbReference>
<keyword evidence="3" id="KW-1185">Reference proteome</keyword>
<evidence type="ECO:0000313" key="3">
    <source>
        <dbReference type="Proteomes" id="UP001201262"/>
    </source>
</evidence>
<sequence>MEVKTDKRRSWEDKPCFSIHLVSPSTISFAQLIFPFEDLDDLLQYKVSLNSHSVNTPFCPPSQPSPIVTAGNTILLQTNETFQDYVFSWYEAVSRGRNQTIDEVMYASDAQWLATSQVGSSSILGAIQVPRYLRSGSVYVIYGLINDVHKEEFWILPLCLTISLKSQNTPRNVPSVATPGRSSHVPKNATPSGLPTIYSTTTVRCEQGCDIPSTTTLWKEQYTMALS</sequence>
<dbReference type="EMBL" id="JAJTJA010000011">
    <property type="protein sequence ID" value="KAH8691900.1"/>
    <property type="molecule type" value="Genomic_DNA"/>
</dbReference>
<name>A0AAD4PU64_9EURO</name>
<comment type="caution">
    <text evidence="2">The sequence shown here is derived from an EMBL/GenBank/DDBJ whole genome shotgun (WGS) entry which is preliminary data.</text>
</comment>
<feature type="region of interest" description="Disordered" evidence="1">
    <location>
        <begin position="169"/>
        <end position="191"/>
    </location>
</feature>
<organism evidence="2 3">
    <name type="scientific">Talaromyces proteolyticus</name>
    <dbReference type="NCBI Taxonomy" id="1131652"/>
    <lineage>
        <taxon>Eukaryota</taxon>
        <taxon>Fungi</taxon>
        <taxon>Dikarya</taxon>
        <taxon>Ascomycota</taxon>
        <taxon>Pezizomycotina</taxon>
        <taxon>Eurotiomycetes</taxon>
        <taxon>Eurotiomycetidae</taxon>
        <taxon>Eurotiales</taxon>
        <taxon>Trichocomaceae</taxon>
        <taxon>Talaromyces</taxon>
        <taxon>Talaromyces sect. Bacilispori</taxon>
    </lineage>
</organism>
<accession>A0AAD4PU64</accession>
<evidence type="ECO:0000313" key="2">
    <source>
        <dbReference type="EMBL" id="KAH8691900.1"/>
    </source>
</evidence>
<dbReference type="AlphaFoldDB" id="A0AAD4PU64"/>
<protein>
    <submittedName>
        <fullName evidence="2">Uncharacterized protein</fullName>
    </submittedName>
</protein>
<dbReference type="RefSeq" id="XP_046067897.1">
    <property type="nucleotide sequence ID" value="XM_046214419.1"/>
</dbReference>
<reference evidence="2" key="1">
    <citation type="submission" date="2021-12" db="EMBL/GenBank/DDBJ databases">
        <title>Convergent genome expansion in fungi linked to evolution of root-endophyte symbiosis.</title>
        <authorList>
            <consortium name="DOE Joint Genome Institute"/>
            <person name="Ke Y.-H."/>
            <person name="Bonito G."/>
            <person name="Liao H.-L."/>
            <person name="Looney B."/>
            <person name="Rojas-Flechas A."/>
            <person name="Nash J."/>
            <person name="Hameed K."/>
            <person name="Schadt C."/>
            <person name="Martin F."/>
            <person name="Crous P.W."/>
            <person name="Miettinen O."/>
            <person name="Magnuson J.K."/>
            <person name="Labbe J."/>
            <person name="Jacobson D."/>
            <person name="Doktycz M.J."/>
            <person name="Veneault-Fourrey C."/>
            <person name="Kuo A."/>
            <person name="Mondo S."/>
            <person name="Calhoun S."/>
            <person name="Riley R."/>
            <person name="Ohm R."/>
            <person name="LaButti K."/>
            <person name="Andreopoulos B."/>
            <person name="Pangilinan J."/>
            <person name="Nolan M."/>
            <person name="Tritt A."/>
            <person name="Clum A."/>
            <person name="Lipzen A."/>
            <person name="Daum C."/>
            <person name="Barry K."/>
            <person name="Grigoriev I.V."/>
            <person name="Vilgalys R."/>
        </authorList>
    </citation>
    <scope>NUCLEOTIDE SEQUENCE</scope>
    <source>
        <strain evidence="2">PMI_201</strain>
    </source>
</reference>
<evidence type="ECO:0000256" key="1">
    <source>
        <dbReference type="SAM" id="MobiDB-lite"/>
    </source>
</evidence>
<dbReference type="GeneID" id="70244706"/>
<proteinExistence type="predicted"/>